<feature type="signal peptide" evidence="2">
    <location>
        <begin position="1"/>
        <end position="18"/>
    </location>
</feature>
<reference evidence="4 5" key="1">
    <citation type="submission" date="2021-01" db="EMBL/GenBank/DDBJ databases">
        <title>Whole genome shotgun sequence of Actinoplanes deccanensis NBRC 13994.</title>
        <authorList>
            <person name="Komaki H."/>
            <person name="Tamura T."/>
        </authorList>
    </citation>
    <scope>NUCLEOTIDE SEQUENCE [LARGE SCALE GENOMIC DNA]</scope>
    <source>
        <strain evidence="4 5">NBRC 13994</strain>
    </source>
</reference>
<evidence type="ECO:0000313" key="5">
    <source>
        <dbReference type="Proteomes" id="UP000609879"/>
    </source>
</evidence>
<keyword evidence="1" id="KW-0812">Transmembrane</keyword>
<feature type="transmembrane region" description="Helical" evidence="1">
    <location>
        <begin position="580"/>
        <end position="602"/>
    </location>
</feature>
<feature type="transmembrane region" description="Helical" evidence="1">
    <location>
        <begin position="623"/>
        <end position="648"/>
    </location>
</feature>
<dbReference type="Pfam" id="PF05729">
    <property type="entry name" value="NACHT"/>
    <property type="match status" value="1"/>
</dbReference>
<comment type="caution">
    <text evidence="4">The sequence shown here is derived from an EMBL/GenBank/DDBJ whole genome shotgun (WGS) entry which is preliminary data.</text>
</comment>
<keyword evidence="2" id="KW-0732">Signal</keyword>
<dbReference type="SUPFAM" id="SSF52540">
    <property type="entry name" value="P-loop containing nucleoside triphosphate hydrolases"/>
    <property type="match status" value="1"/>
</dbReference>
<feature type="transmembrane region" description="Helical" evidence="1">
    <location>
        <begin position="552"/>
        <end position="574"/>
    </location>
</feature>
<protein>
    <recommendedName>
        <fullName evidence="3">NACHT domain-containing protein</fullName>
    </recommendedName>
</protein>
<keyword evidence="1" id="KW-1133">Transmembrane helix</keyword>
<feature type="transmembrane region" description="Helical" evidence="1">
    <location>
        <begin position="512"/>
        <end position="532"/>
    </location>
</feature>
<dbReference type="EMBL" id="BOMI01000146">
    <property type="protein sequence ID" value="GID78394.1"/>
    <property type="molecule type" value="Genomic_DNA"/>
</dbReference>
<evidence type="ECO:0000256" key="2">
    <source>
        <dbReference type="SAM" id="SignalP"/>
    </source>
</evidence>
<keyword evidence="5" id="KW-1185">Reference proteome</keyword>
<organism evidence="4 5">
    <name type="scientific">Paractinoplanes deccanensis</name>
    <dbReference type="NCBI Taxonomy" id="113561"/>
    <lineage>
        <taxon>Bacteria</taxon>
        <taxon>Bacillati</taxon>
        <taxon>Actinomycetota</taxon>
        <taxon>Actinomycetes</taxon>
        <taxon>Micromonosporales</taxon>
        <taxon>Micromonosporaceae</taxon>
        <taxon>Paractinoplanes</taxon>
    </lineage>
</organism>
<feature type="transmembrane region" description="Helical" evidence="1">
    <location>
        <begin position="425"/>
        <end position="447"/>
    </location>
</feature>
<dbReference type="Proteomes" id="UP000609879">
    <property type="component" value="Unassembled WGS sequence"/>
</dbReference>
<feature type="transmembrane region" description="Helical" evidence="1">
    <location>
        <begin position="482"/>
        <end position="500"/>
    </location>
</feature>
<evidence type="ECO:0000259" key="3">
    <source>
        <dbReference type="Pfam" id="PF05729"/>
    </source>
</evidence>
<feature type="chain" id="PRO_5047519029" description="NACHT domain-containing protein" evidence="2">
    <location>
        <begin position="19"/>
        <end position="730"/>
    </location>
</feature>
<dbReference type="InterPro" id="IPR007111">
    <property type="entry name" value="NACHT_NTPase"/>
</dbReference>
<accession>A0ABQ3YEH6</accession>
<feature type="domain" description="NACHT" evidence="3">
    <location>
        <begin position="145"/>
        <end position="301"/>
    </location>
</feature>
<dbReference type="InterPro" id="IPR027417">
    <property type="entry name" value="P-loop_NTPase"/>
</dbReference>
<keyword evidence="1" id="KW-0472">Membrane</keyword>
<dbReference type="Gene3D" id="3.40.50.300">
    <property type="entry name" value="P-loop containing nucleotide triphosphate hydrolases"/>
    <property type="match status" value="1"/>
</dbReference>
<evidence type="ECO:0000313" key="4">
    <source>
        <dbReference type="EMBL" id="GID78394.1"/>
    </source>
</evidence>
<evidence type="ECO:0000256" key="1">
    <source>
        <dbReference type="SAM" id="Phobius"/>
    </source>
</evidence>
<gene>
    <name evidence="4" type="ORF">Ade02nite_70350</name>
</gene>
<proteinExistence type="predicted"/>
<sequence length="730" mass="78558">MVLAWAACLATVAAVLVAQGVEHASRWAGVLGACTALAGFSAPWAERTVTRLRQAREVRSESEEAEACAKAADDLARVVRAQWREEASVRRLQDPWPLPVSWAEADPDLADHPSLVFGEPGAAGPRPGELSQAARIYTRIPTGRMVVLGAPGSGKSVFAMVLALQLLQRRGPGDPVPVILPVGGWDPGATGLARWISRYLLENYRLGAASEHDRRRLARSLVERRLILPILDGLDEMPERARAAAIGQINRAFDADQPFVVTCRFEEFRQAVESADVLTFAAVVQLHPLSVETIQKYLTQTTPRRRVALWEPVFRRLDEEPHGPLATVLSSPLMIGLARTIYGDSPRDSAELLSPSLAGRAALENHLLDQLIPATYEGQAADVAPWLAFLARDLAGAGSNLAWWELERTVPRWVYEVPAAVPAGAVLGFVFGPVAGVVYAVAALTFWRLAGDRPRTLEDLLRAKKARLPLAALRRAGAERRLGLVAGRYTGMLTGVAVALREYWAAVPPATAMAHGVAAALAAGLAAGLFAVAERRTPSEMRLTIRRSVGRFARHLAIGATVGVGTALFASALIGPSLGVLVGLSAGIAMGLIDGLNVWLDVATDATTGLSPRSTRRSDCTAAIARGASIGLVIGGATFVAFTIAAGWRSGLTHALIFGGAFVLVDRYSGISATVWGRYVVAKVWLALRGRVPWRLMSFLDDAHRHDLLRRVGAVYQFRHEQLRRRLAET</sequence>
<name>A0ABQ3YEH6_9ACTN</name>